<dbReference type="InterPro" id="IPR023170">
    <property type="entry name" value="HhH_base_excis_C"/>
</dbReference>
<dbReference type="PANTHER" id="PTHR10242">
    <property type="entry name" value="8-OXOGUANINE DNA GLYCOSYLASE"/>
    <property type="match status" value="1"/>
</dbReference>
<dbReference type="CDD" id="cd00056">
    <property type="entry name" value="ENDO3c"/>
    <property type="match status" value="1"/>
</dbReference>
<dbReference type="SUPFAM" id="SSF48150">
    <property type="entry name" value="DNA-glycosylase"/>
    <property type="match status" value="1"/>
</dbReference>
<evidence type="ECO:0000256" key="3">
    <source>
        <dbReference type="ARBA" id="ARBA00022763"/>
    </source>
</evidence>
<accession>A6TLI8</accession>
<keyword evidence="12" id="KW-1185">Reference proteome</keyword>
<evidence type="ECO:0000259" key="10">
    <source>
        <dbReference type="SMART" id="SM00478"/>
    </source>
</evidence>
<comment type="similarity">
    <text evidence="1">Belongs to the type-1 OGG1 family.</text>
</comment>
<feature type="domain" description="HhH-GPD" evidence="10">
    <location>
        <begin position="124"/>
        <end position="287"/>
    </location>
</feature>
<dbReference type="OrthoDB" id="9798522at2"/>
<dbReference type="Pfam" id="PF07934">
    <property type="entry name" value="OGG_N"/>
    <property type="match status" value="1"/>
</dbReference>
<dbReference type="GO" id="GO:0006289">
    <property type="term" value="P:nucleotide-excision repair"/>
    <property type="evidence" value="ECO:0007669"/>
    <property type="project" value="InterPro"/>
</dbReference>
<dbReference type="HOGENOM" id="CLU_027543_3_0_9"/>
<evidence type="ECO:0000256" key="4">
    <source>
        <dbReference type="ARBA" id="ARBA00022801"/>
    </source>
</evidence>
<dbReference type="GO" id="GO:0006284">
    <property type="term" value="P:base-excision repair"/>
    <property type="evidence" value="ECO:0007669"/>
    <property type="project" value="InterPro"/>
</dbReference>
<gene>
    <name evidence="11" type="ordered locus">Amet_0831</name>
</gene>
<evidence type="ECO:0000313" key="11">
    <source>
        <dbReference type="EMBL" id="ABR47056.1"/>
    </source>
</evidence>
<keyword evidence="8" id="KW-0326">Glycosidase</keyword>
<dbReference type="eggNOG" id="COG0122">
    <property type="taxonomic scope" value="Bacteria"/>
</dbReference>
<proteinExistence type="inferred from homology"/>
<dbReference type="STRING" id="293826.Amet_0831"/>
<dbReference type="InterPro" id="IPR012904">
    <property type="entry name" value="OGG_N"/>
</dbReference>
<evidence type="ECO:0000256" key="2">
    <source>
        <dbReference type="ARBA" id="ARBA00012720"/>
    </source>
</evidence>
<keyword evidence="3" id="KW-0227">DNA damage</keyword>
<evidence type="ECO:0000256" key="1">
    <source>
        <dbReference type="ARBA" id="ARBA00010679"/>
    </source>
</evidence>
<evidence type="ECO:0000256" key="6">
    <source>
        <dbReference type="ARBA" id="ARBA00023239"/>
    </source>
</evidence>
<dbReference type="AlphaFoldDB" id="A6TLI8"/>
<dbReference type="PANTHER" id="PTHR10242:SF2">
    <property type="entry name" value="N-GLYCOSYLASE_DNA LYASE"/>
    <property type="match status" value="1"/>
</dbReference>
<dbReference type="Pfam" id="PF00730">
    <property type="entry name" value="HhH-GPD"/>
    <property type="match status" value="1"/>
</dbReference>
<dbReference type="Proteomes" id="UP000001572">
    <property type="component" value="Chromosome"/>
</dbReference>
<dbReference type="EC" id="4.2.99.18" evidence="2"/>
<sequence>MNLDIVYEKDHVIIKEIHTFEPKHTFECGQCFRWEREEDGSYTGVVYDKVLNVKKIGNDVILYPTNQLDFENIWIEYFDLHTDYQMIQEHLQAIDPVMKKAIGFGRGIRILRQDPWETIISFIISANNNIPRIKRAIDLMSRGYGQPVEDFRGGANYTFPDAATLSKRTVEELLACNTGYRAPYILKTAQQVSTANIEFQNLKKLDRESCQRQLMTFNGIGPKVANCVLFFSMGKFDAFPVDVWVKRVMEALYFEQKTSHEKIQAFAEKSFGEYAGYAQQYLFYYARELGIGKSKA</sequence>
<dbReference type="SMART" id="SM00478">
    <property type="entry name" value="ENDO3c"/>
    <property type="match status" value="1"/>
</dbReference>
<evidence type="ECO:0000256" key="9">
    <source>
        <dbReference type="ARBA" id="ARBA00044632"/>
    </source>
</evidence>
<keyword evidence="4" id="KW-0378">Hydrolase</keyword>
<dbReference type="InterPro" id="IPR003265">
    <property type="entry name" value="HhH-GPD_domain"/>
</dbReference>
<dbReference type="Gene3D" id="3.30.310.260">
    <property type="match status" value="1"/>
</dbReference>
<name>A6TLI8_ALKMQ</name>
<reference evidence="12" key="1">
    <citation type="journal article" date="2016" name="Genome Announc.">
        <title>Complete genome sequence of Alkaliphilus metalliredigens strain QYMF, an alkaliphilic and metal-reducing bacterium isolated from borax-contaminated leachate ponds.</title>
        <authorList>
            <person name="Hwang C."/>
            <person name="Copeland A."/>
            <person name="Lucas S."/>
            <person name="Lapidus A."/>
            <person name="Barry K."/>
            <person name="Detter J.C."/>
            <person name="Glavina Del Rio T."/>
            <person name="Hammon N."/>
            <person name="Israni S."/>
            <person name="Dalin E."/>
            <person name="Tice H."/>
            <person name="Pitluck S."/>
            <person name="Chertkov O."/>
            <person name="Brettin T."/>
            <person name="Bruce D."/>
            <person name="Han C."/>
            <person name="Schmutz J."/>
            <person name="Larimer F."/>
            <person name="Land M.L."/>
            <person name="Hauser L."/>
            <person name="Kyrpides N."/>
            <person name="Mikhailova N."/>
            <person name="Ye Q."/>
            <person name="Zhou J."/>
            <person name="Richardson P."/>
            <person name="Fields M.W."/>
        </authorList>
    </citation>
    <scope>NUCLEOTIDE SEQUENCE [LARGE SCALE GENOMIC DNA]</scope>
    <source>
        <strain evidence="12">QYMF</strain>
    </source>
</reference>
<protein>
    <recommendedName>
        <fullName evidence="2">DNA-(apurinic or apyrimidinic site) lyase</fullName>
        <ecNumber evidence="2">4.2.99.18</ecNumber>
    </recommendedName>
</protein>
<dbReference type="Gene3D" id="1.10.1670.10">
    <property type="entry name" value="Helix-hairpin-Helix base-excision DNA repair enzymes (C-terminal)"/>
    <property type="match status" value="1"/>
</dbReference>
<dbReference type="SUPFAM" id="SSF55945">
    <property type="entry name" value="TATA-box binding protein-like"/>
    <property type="match status" value="1"/>
</dbReference>
<dbReference type="GO" id="GO:0008534">
    <property type="term" value="F:oxidized purine nucleobase lesion DNA N-glycosylase activity"/>
    <property type="evidence" value="ECO:0007669"/>
    <property type="project" value="InterPro"/>
</dbReference>
<evidence type="ECO:0000256" key="5">
    <source>
        <dbReference type="ARBA" id="ARBA00023204"/>
    </source>
</evidence>
<evidence type="ECO:0000313" key="12">
    <source>
        <dbReference type="Proteomes" id="UP000001572"/>
    </source>
</evidence>
<dbReference type="RefSeq" id="WP_012062099.1">
    <property type="nucleotide sequence ID" value="NC_009633.1"/>
</dbReference>
<dbReference type="InterPro" id="IPR011257">
    <property type="entry name" value="DNA_glycosylase"/>
</dbReference>
<dbReference type="KEGG" id="amt:Amet_0831"/>
<dbReference type="InterPro" id="IPR052054">
    <property type="entry name" value="Oxidative_DNA_repair_enzyme"/>
</dbReference>
<keyword evidence="5" id="KW-0234">DNA repair</keyword>
<dbReference type="Gene3D" id="1.10.340.30">
    <property type="entry name" value="Hypothetical protein, domain 2"/>
    <property type="match status" value="1"/>
</dbReference>
<organism evidence="11 12">
    <name type="scientific">Alkaliphilus metalliredigens (strain QYMF)</name>
    <dbReference type="NCBI Taxonomy" id="293826"/>
    <lineage>
        <taxon>Bacteria</taxon>
        <taxon>Bacillati</taxon>
        <taxon>Bacillota</taxon>
        <taxon>Clostridia</taxon>
        <taxon>Peptostreptococcales</taxon>
        <taxon>Natronincolaceae</taxon>
        <taxon>Alkaliphilus</taxon>
    </lineage>
</organism>
<keyword evidence="6" id="KW-0456">Lyase</keyword>
<dbReference type="GO" id="GO:0140078">
    <property type="term" value="F:class I DNA-(apurinic or apyrimidinic site) endonuclease activity"/>
    <property type="evidence" value="ECO:0007669"/>
    <property type="project" value="UniProtKB-EC"/>
</dbReference>
<evidence type="ECO:0000256" key="8">
    <source>
        <dbReference type="ARBA" id="ARBA00023295"/>
    </source>
</evidence>
<keyword evidence="7" id="KW-0511">Multifunctional enzyme</keyword>
<evidence type="ECO:0000256" key="7">
    <source>
        <dbReference type="ARBA" id="ARBA00023268"/>
    </source>
</evidence>
<comment type="catalytic activity">
    <reaction evidence="9">
        <text>2'-deoxyribonucleotide-(2'-deoxyribose 5'-phosphate)-2'-deoxyribonucleotide-DNA = a 3'-end 2'-deoxyribonucleotide-(2,3-dehydro-2,3-deoxyribose 5'-phosphate)-DNA + a 5'-end 5'-phospho-2'-deoxyribonucleoside-DNA + H(+)</text>
        <dbReference type="Rhea" id="RHEA:66592"/>
        <dbReference type="Rhea" id="RHEA-COMP:13180"/>
        <dbReference type="Rhea" id="RHEA-COMP:16897"/>
        <dbReference type="Rhea" id="RHEA-COMP:17067"/>
        <dbReference type="ChEBI" id="CHEBI:15378"/>
        <dbReference type="ChEBI" id="CHEBI:136412"/>
        <dbReference type="ChEBI" id="CHEBI:157695"/>
        <dbReference type="ChEBI" id="CHEBI:167181"/>
        <dbReference type="EC" id="4.2.99.18"/>
    </reaction>
</comment>
<dbReference type="EMBL" id="CP000724">
    <property type="protein sequence ID" value="ABR47056.1"/>
    <property type="molecule type" value="Genomic_DNA"/>
</dbReference>
<dbReference type="GO" id="GO:0003684">
    <property type="term" value="F:damaged DNA binding"/>
    <property type="evidence" value="ECO:0007669"/>
    <property type="project" value="InterPro"/>
</dbReference>